<dbReference type="AlphaFoldDB" id="A0A420XXE6"/>
<evidence type="ECO:0000256" key="1">
    <source>
        <dbReference type="PIRSR" id="PIRSR613078-2"/>
    </source>
</evidence>
<dbReference type="CDD" id="cd07067">
    <property type="entry name" value="HP_PGM_like"/>
    <property type="match status" value="1"/>
</dbReference>
<dbReference type="GO" id="GO:0050278">
    <property type="term" value="F:sedoheptulose-bisphosphatase activity"/>
    <property type="evidence" value="ECO:0007669"/>
    <property type="project" value="TreeGrafter"/>
</dbReference>
<dbReference type="FunFam" id="3.40.50.1240:FF:000022">
    <property type="entry name" value="Phosphoglycerate mutase family protein"/>
    <property type="match status" value="1"/>
</dbReference>
<dbReference type="InterPro" id="IPR013078">
    <property type="entry name" value="His_Pase_superF_clade-1"/>
</dbReference>
<evidence type="ECO:0000313" key="4">
    <source>
        <dbReference type="Proteomes" id="UP000275385"/>
    </source>
</evidence>
<organism evidence="3 4">
    <name type="scientific">Coniochaeta pulveracea</name>
    <dbReference type="NCBI Taxonomy" id="177199"/>
    <lineage>
        <taxon>Eukaryota</taxon>
        <taxon>Fungi</taxon>
        <taxon>Dikarya</taxon>
        <taxon>Ascomycota</taxon>
        <taxon>Pezizomycotina</taxon>
        <taxon>Sordariomycetes</taxon>
        <taxon>Sordariomycetidae</taxon>
        <taxon>Coniochaetales</taxon>
        <taxon>Coniochaetaceae</taxon>
        <taxon>Coniochaeta</taxon>
    </lineage>
</organism>
<dbReference type="EMBL" id="QVQW01000109">
    <property type="protein sequence ID" value="RKU40342.1"/>
    <property type="molecule type" value="Genomic_DNA"/>
</dbReference>
<feature type="compositionally biased region" description="Basic and acidic residues" evidence="2">
    <location>
        <begin position="85"/>
        <end position="94"/>
    </location>
</feature>
<comment type="caution">
    <text evidence="3">The sequence shown here is derived from an EMBL/GenBank/DDBJ whole genome shotgun (WGS) entry which is preliminary data.</text>
</comment>
<evidence type="ECO:0008006" key="5">
    <source>
        <dbReference type="Google" id="ProtNLM"/>
    </source>
</evidence>
<dbReference type="SMART" id="SM00855">
    <property type="entry name" value="PGAM"/>
    <property type="match status" value="1"/>
</dbReference>
<keyword evidence="4" id="KW-1185">Reference proteome</keyword>
<gene>
    <name evidence="3" type="ORF">DL546_002448</name>
</gene>
<sequence length="271" mass="30508">MGTPRVFIIRHGETEWSLNGRHTGVTDIPLTANGEKRIKATGRALVGNDRLIVPKKLSHIYVSPRKRAQRTFELLGLRNPNESLPWDRHGDKDTPPQSPLPPCSAGIEVTEAIREWDYGDYEGITSPQIRELRKKQGLNENWDIWRDGCPGGESPEDITKRLDKLIAEIRAKWQAPAFGRSKEEAAEEPGDVLIVAHGHILRAFAQRWVGQSLQDGPTFLLEAGGVGTLSYEHHNIKEPAILLGGAFIVDIVDQEEKELKEKEQRIRELEK</sequence>
<protein>
    <recommendedName>
        <fullName evidence="5">Phosphoglycerate mutase</fullName>
    </recommendedName>
</protein>
<dbReference type="OrthoDB" id="4818801at2759"/>
<dbReference type="STRING" id="177199.A0A420XXE6"/>
<dbReference type="PANTHER" id="PTHR48100">
    <property type="entry name" value="BROAD-SPECIFICITY PHOSPHATASE YOR283W-RELATED"/>
    <property type="match status" value="1"/>
</dbReference>
<feature type="binding site" evidence="1">
    <location>
        <position position="67"/>
    </location>
    <ligand>
        <name>substrate</name>
    </ligand>
</feature>
<feature type="region of interest" description="Disordered" evidence="2">
    <location>
        <begin position="83"/>
        <end position="103"/>
    </location>
</feature>
<evidence type="ECO:0000256" key="2">
    <source>
        <dbReference type="SAM" id="MobiDB-lite"/>
    </source>
</evidence>
<feature type="binding site" evidence="1">
    <location>
        <begin position="23"/>
        <end position="24"/>
    </location>
    <ligand>
        <name>substrate</name>
    </ligand>
</feature>
<dbReference type="Proteomes" id="UP000275385">
    <property type="component" value="Unassembled WGS sequence"/>
</dbReference>
<dbReference type="InterPro" id="IPR029033">
    <property type="entry name" value="His_PPase_superfam"/>
</dbReference>
<dbReference type="SUPFAM" id="SSF53254">
    <property type="entry name" value="Phosphoglycerate mutase-like"/>
    <property type="match status" value="1"/>
</dbReference>
<dbReference type="InterPro" id="IPR050275">
    <property type="entry name" value="PGM_Phosphatase"/>
</dbReference>
<dbReference type="Gene3D" id="3.40.50.1240">
    <property type="entry name" value="Phosphoglycerate mutase-like"/>
    <property type="match status" value="1"/>
</dbReference>
<reference evidence="3 4" key="1">
    <citation type="submission" date="2018-08" db="EMBL/GenBank/DDBJ databases">
        <title>Draft genome of the lignicolous fungus Coniochaeta pulveracea.</title>
        <authorList>
            <person name="Borstlap C.J."/>
            <person name="De Witt R.N."/>
            <person name="Botha A."/>
            <person name="Volschenk H."/>
        </authorList>
    </citation>
    <scope>NUCLEOTIDE SEQUENCE [LARGE SCALE GENOMIC DNA]</scope>
    <source>
        <strain evidence="3 4">CAB683</strain>
    </source>
</reference>
<accession>A0A420XXE6</accession>
<name>A0A420XXE6_9PEZI</name>
<proteinExistence type="predicted"/>
<dbReference type="GO" id="GO:0046390">
    <property type="term" value="P:ribose phosphate biosynthetic process"/>
    <property type="evidence" value="ECO:0007669"/>
    <property type="project" value="TreeGrafter"/>
</dbReference>
<dbReference type="PANTHER" id="PTHR48100:SF15">
    <property type="entry name" value="SEDOHEPTULOSE 1,7-BISPHOSPHATASE"/>
    <property type="match status" value="1"/>
</dbReference>
<dbReference type="Pfam" id="PF00300">
    <property type="entry name" value="His_Phos_1"/>
    <property type="match status" value="2"/>
</dbReference>
<evidence type="ECO:0000313" key="3">
    <source>
        <dbReference type="EMBL" id="RKU40342.1"/>
    </source>
</evidence>